<sequence length="335" mass="36968">MSLHFLGNSVTLENVFIASSGTVCGPLEYLGPLGSCFDKSIQDYHYGEKSFEKAERKMLRDALDICLKRERLKYHDVDLYLGSDLLNQITSVNYLAREIMKPFIGVYGACSGFALSLALGSLLVEAGFVDRVMTMVSSHNASAERQYRYPVEYGVQKKATTTFTATGAVATLLTSQKQLVKVEAITLGRVIDYGQTDANDMGRAMAPAAFDTLMNHFQDLKRSFHDYDLVVTGDLSMYGHQILKEMLQRQKIDVVRYNDCGCMLYDLSHQPVFQGGSGCACSALVTMGSLYPQLKDKKLKRILVVSTGALLSPMMSAQKESIPCIAHAISLEAVE</sequence>
<keyword evidence="1" id="KW-0472">Membrane</keyword>
<keyword evidence="3" id="KW-1185">Reference proteome</keyword>
<dbReference type="SUPFAM" id="SSF53901">
    <property type="entry name" value="Thiolase-like"/>
    <property type="match status" value="1"/>
</dbReference>
<dbReference type="RefSeq" id="WP_087358210.1">
    <property type="nucleotide sequence ID" value="NZ_NFLJ01000020.1"/>
</dbReference>
<protein>
    <submittedName>
        <fullName evidence="2">Stage V sporulation protein AD</fullName>
    </submittedName>
</protein>
<comment type="caution">
    <text evidence="2">The sequence shown here is derived from an EMBL/GenBank/DDBJ whole genome shotgun (WGS) entry which is preliminary data.</text>
</comment>
<evidence type="ECO:0000256" key="1">
    <source>
        <dbReference type="SAM" id="Phobius"/>
    </source>
</evidence>
<dbReference type="InterPro" id="IPR010894">
    <property type="entry name" value="SpoVAD"/>
</dbReference>
<keyword evidence="1" id="KW-0812">Transmembrane</keyword>
<accession>A0A1Y4SZD1</accession>
<dbReference type="Pfam" id="PF07451">
    <property type="entry name" value="SpoVAD"/>
    <property type="match status" value="1"/>
</dbReference>
<dbReference type="AlphaFoldDB" id="A0A1Y4SZD1"/>
<dbReference type="NCBIfam" id="NF006160">
    <property type="entry name" value="PRK08304.1"/>
    <property type="match status" value="1"/>
</dbReference>
<dbReference type="InterPro" id="IPR016039">
    <property type="entry name" value="Thiolase-like"/>
</dbReference>
<dbReference type="Gene3D" id="3.40.47.40">
    <property type="entry name" value="Stage V sporulation protein AD"/>
    <property type="match status" value="1"/>
</dbReference>
<dbReference type="EMBL" id="NFLJ01000020">
    <property type="protein sequence ID" value="OUQ34113.1"/>
    <property type="molecule type" value="Genomic_DNA"/>
</dbReference>
<gene>
    <name evidence="2" type="ORF">B5E75_07915</name>
</gene>
<dbReference type="NCBIfam" id="TIGR02845">
    <property type="entry name" value="spore_V_AD"/>
    <property type="match status" value="1"/>
</dbReference>
<dbReference type="OrthoDB" id="9770068at2"/>
<organism evidence="2 3">
    <name type="scientific">Massilimicrobiota timonensis</name>
    <dbReference type="NCBI Taxonomy" id="1776392"/>
    <lineage>
        <taxon>Bacteria</taxon>
        <taxon>Bacillati</taxon>
        <taxon>Bacillota</taxon>
        <taxon>Erysipelotrichia</taxon>
        <taxon>Erysipelotrichales</taxon>
        <taxon>Erysipelotrichaceae</taxon>
        <taxon>Massilimicrobiota</taxon>
    </lineage>
</organism>
<dbReference type="GO" id="GO:0016746">
    <property type="term" value="F:acyltransferase activity"/>
    <property type="evidence" value="ECO:0007669"/>
    <property type="project" value="InterPro"/>
</dbReference>
<proteinExistence type="predicted"/>
<dbReference type="InterPro" id="IPR038369">
    <property type="entry name" value="SpoVAD_sf"/>
</dbReference>
<keyword evidence="1" id="KW-1133">Transmembrane helix</keyword>
<dbReference type="PIRSF" id="PIRSF011570">
    <property type="entry name" value="SpoVAD"/>
    <property type="match status" value="1"/>
</dbReference>
<feature type="transmembrane region" description="Helical" evidence="1">
    <location>
        <begin position="104"/>
        <end position="124"/>
    </location>
</feature>
<name>A0A1Y4SZD1_9FIRM</name>
<reference evidence="2 3" key="1">
    <citation type="journal article" date="2018" name="BMC Genomics">
        <title>Whole genome sequencing and function prediction of 133 gut anaerobes isolated from chicken caecum in pure cultures.</title>
        <authorList>
            <person name="Medvecky M."/>
            <person name="Cejkova D."/>
            <person name="Polansky O."/>
            <person name="Karasova D."/>
            <person name="Kubasova T."/>
            <person name="Cizek A."/>
            <person name="Rychlik I."/>
        </authorList>
    </citation>
    <scope>NUCLEOTIDE SEQUENCE [LARGE SCALE GENOMIC DNA]</scope>
    <source>
        <strain evidence="2 3">An13</strain>
    </source>
</reference>
<dbReference type="Proteomes" id="UP000195305">
    <property type="component" value="Unassembled WGS sequence"/>
</dbReference>
<evidence type="ECO:0000313" key="3">
    <source>
        <dbReference type="Proteomes" id="UP000195305"/>
    </source>
</evidence>
<evidence type="ECO:0000313" key="2">
    <source>
        <dbReference type="EMBL" id="OUQ34113.1"/>
    </source>
</evidence>